<protein>
    <submittedName>
        <fullName evidence="2">Uncharacterized protein</fullName>
    </submittedName>
</protein>
<feature type="region of interest" description="Disordered" evidence="1">
    <location>
        <begin position="1"/>
        <end position="22"/>
    </location>
</feature>
<organism evidence="2 3">
    <name type="scientific">Bacteroides reticulotermitis JCM 10512</name>
    <dbReference type="NCBI Taxonomy" id="1445607"/>
    <lineage>
        <taxon>Bacteria</taxon>
        <taxon>Pseudomonadati</taxon>
        <taxon>Bacteroidota</taxon>
        <taxon>Bacteroidia</taxon>
        <taxon>Bacteroidales</taxon>
        <taxon>Bacteroidaceae</taxon>
        <taxon>Bacteroides</taxon>
    </lineage>
</organism>
<name>W4UV63_9BACE</name>
<evidence type="ECO:0000313" key="2">
    <source>
        <dbReference type="EMBL" id="GAE84836.1"/>
    </source>
</evidence>
<dbReference type="EMBL" id="BAIV01000020">
    <property type="protein sequence ID" value="GAE84836.1"/>
    <property type="molecule type" value="Genomic_DNA"/>
</dbReference>
<reference evidence="2 3" key="1">
    <citation type="journal article" date="2014" name="Genome Announc.">
        <title>Draft Genome Sequence of Bacteroides reticulotermitis Strain JCM 10512T, Isolated from the Gut of a Termite.</title>
        <authorList>
            <person name="Yuki M."/>
            <person name="Oshima K."/>
            <person name="Suda W."/>
            <person name="Sakamoto M."/>
            <person name="Iida T."/>
            <person name="Hattori M."/>
            <person name="Ohkuma M."/>
        </authorList>
    </citation>
    <scope>NUCLEOTIDE SEQUENCE [LARGE SCALE GENOMIC DNA]</scope>
    <source>
        <strain evidence="2 3">JCM 10512</strain>
    </source>
</reference>
<comment type="caution">
    <text evidence="2">The sequence shown here is derived from an EMBL/GenBank/DDBJ whole genome shotgun (WGS) entry which is preliminary data.</text>
</comment>
<feature type="compositionally biased region" description="Basic and acidic residues" evidence="1">
    <location>
        <begin position="1"/>
        <end position="14"/>
    </location>
</feature>
<sequence>MKQEIEGNKPEKRLLKSTNSSAQYGSRKDLFGELKTLFLKKISNSYRSSE</sequence>
<proteinExistence type="predicted"/>
<evidence type="ECO:0000313" key="3">
    <source>
        <dbReference type="Proteomes" id="UP000019131"/>
    </source>
</evidence>
<keyword evidence="3" id="KW-1185">Reference proteome</keyword>
<accession>W4UV63</accession>
<dbReference type="AlphaFoldDB" id="W4UV63"/>
<evidence type="ECO:0000256" key="1">
    <source>
        <dbReference type="SAM" id="MobiDB-lite"/>
    </source>
</evidence>
<dbReference type="Proteomes" id="UP000019131">
    <property type="component" value="Unassembled WGS sequence"/>
</dbReference>
<gene>
    <name evidence="2" type="ORF">JCM10512_3209</name>
</gene>